<sequence>MIYDILSPTNSHLLTLSLADHIPSLFPSYEPGSSIPYPDKTTTPIHPVDKGQPLLLPQGHHLAYFPLQLPPSQLMADGTDPAHCPGAPFVRRMWAGGSVVFHPRWREVMKMDGRRVVCVERVDPDSFGSRTDGKIVVEVSRKYGLAHEMVGKKREKNAVVEEVRRLIFLRERKEADEAEEAEKSKSRWIKPPANPEFRFSLTPDETLLFHFSALTYNAHAIHINPDYARHREGYKDLLVHGPLTLVLILSALRASLEKLTAAKKMALANPYVRSLDYRNVVPLYVNEPLTVCVRRPHKKSAAASAAQEDGSSGGREVAWDVWIEGPEGGLAVKGQAVTVGDES</sequence>
<dbReference type="GeneID" id="98123513"/>
<dbReference type="Gene3D" id="3.10.129.10">
    <property type="entry name" value="Hotdog Thioesterase"/>
    <property type="match status" value="1"/>
</dbReference>
<accession>A0ABR4DJ88</accession>
<evidence type="ECO:0000313" key="2">
    <source>
        <dbReference type="Proteomes" id="UP001600064"/>
    </source>
</evidence>
<dbReference type="Proteomes" id="UP001600064">
    <property type="component" value="Unassembled WGS sequence"/>
</dbReference>
<dbReference type="InterPro" id="IPR052741">
    <property type="entry name" value="Mitochondrial_HTD2"/>
</dbReference>
<keyword evidence="2" id="KW-1185">Reference proteome</keyword>
<dbReference type="EMBL" id="JAZGUE010000002">
    <property type="protein sequence ID" value="KAL2270399.1"/>
    <property type="molecule type" value="Genomic_DNA"/>
</dbReference>
<comment type="caution">
    <text evidence="1">The sequence shown here is derived from an EMBL/GenBank/DDBJ whole genome shotgun (WGS) entry which is preliminary data.</text>
</comment>
<name>A0ABR4DJ88_9PEZI</name>
<evidence type="ECO:0000313" key="1">
    <source>
        <dbReference type="EMBL" id="KAL2270399.1"/>
    </source>
</evidence>
<proteinExistence type="predicted"/>
<dbReference type="InterPro" id="IPR029069">
    <property type="entry name" value="HotDog_dom_sf"/>
</dbReference>
<dbReference type="PANTHER" id="PTHR28152">
    <property type="entry name" value="HYDROXYACYL-THIOESTER DEHYDRATASE TYPE 2, MITOCHONDRIAL"/>
    <property type="match status" value="1"/>
</dbReference>
<dbReference type="PANTHER" id="PTHR28152:SF1">
    <property type="entry name" value="HYDROXYACYL-THIOESTER DEHYDRATASE TYPE 2, MITOCHONDRIAL"/>
    <property type="match status" value="1"/>
</dbReference>
<reference evidence="1 2" key="1">
    <citation type="journal article" date="2024" name="Commun. Biol.">
        <title>Comparative genomic analysis of thermophilic fungi reveals convergent evolutionary adaptations and gene losses.</title>
        <authorList>
            <person name="Steindorff A.S."/>
            <person name="Aguilar-Pontes M.V."/>
            <person name="Robinson A.J."/>
            <person name="Andreopoulos B."/>
            <person name="LaButti K."/>
            <person name="Kuo A."/>
            <person name="Mondo S."/>
            <person name="Riley R."/>
            <person name="Otillar R."/>
            <person name="Haridas S."/>
            <person name="Lipzen A."/>
            <person name="Grimwood J."/>
            <person name="Schmutz J."/>
            <person name="Clum A."/>
            <person name="Reid I.D."/>
            <person name="Moisan M.C."/>
            <person name="Butler G."/>
            <person name="Nguyen T.T.M."/>
            <person name="Dewar K."/>
            <person name="Conant G."/>
            <person name="Drula E."/>
            <person name="Henrissat B."/>
            <person name="Hansel C."/>
            <person name="Singer S."/>
            <person name="Hutchinson M.I."/>
            <person name="de Vries R.P."/>
            <person name="Natvig D.O."/>
            <person name="Powell A.J."/>
            <person name="Tsang A."/>
            <person name="Grigoriev I.V."/>
        </authorList>
    </citation>
    <scope>NUCLEOTIDE SEQUENCE [LARGE SCALE GENOMIC DNA]</scope>
    <source>
        <strain evidence="1 2">ATCC 22073</strain>
    </source>
</reference>
<organism evidence="1 2">
    <name type="scientific">Remersonia thermophila</name>
    <dbReference type="NCBI Taxonomy" id="72144"/>
    <lineage>
        <taxon>Eukaryota</taxon>
        <taxon>Fungi</taxon>
        <taxon>Dikarya</taxon>
        <taxon>Ascomycota</taxon>
        <taxon>Pezizomycotina</taxon>
        <taxon>Sordariomycetes</taxon>
        <taxon>Sordariomycetidae</taxon>
        <taxon>Sordariales</taxon>
        <taxon>Sordariales incertae sedis</taxon>
        <taxon>Remersonia</taxon>
    </lineage>
</organism>
<dbReference type="RefSeq" id="XP_070869123.1">
    <property type="nucleotide sequence ID" value="XM_071008869.1"/>
</dbReference>
<dbReference type="SUPFAM" id="SSF54637">
    <property type="entry name" value="Thioesterase/thiol ester dehydrase-isomerase"/>
    <property type="match status" value="1"/>
</dbReference>
<gene>
    <name evidence="1" type="ORF">VTJ83DRAFT_2583</name>
</gene>
<protein>
    <submittedName>
        <fullName evidence="1">Uncharacterized protein</fullName>
    </submittedName>
</protein>